<feature type="region of interest" description="Disordered" evidence="1">
    <location>
        <begin position="1"/>
        <end position="28"/>
    </location>
</feature>
<dbReference type="EMBL" id="LOTN01000071">
    <property type="protein sequence ID" value="KUZ81895.1"/>
    <property type="molecule type" value="Genomic_DNA"/>
</dbReference>
<dbReference type="Proteomes" id="UP000065521">
    <property type="component" value="Unassembled WGS sequence"/>
</dbReference>
<comment type="caution">
    <text evidence="2">The sequence shown here is derived from an EMBL/GenBank/DDBJ whole genome shotgun (WGS) entry which is preliminary data.</text>
</comment>
<organism evidence="2 3">
    <name type="scientific">Burkholderia ubonensis</name>
    <dbReference type="NCBI Taxonomy" id="101571"/>
    <lineage>
        <taxon>Bacteria</taxon>
        <taxon>Pseudomonadati</taxon>
        <taxon>Pseudomonadota</taxon>
        <taxon>Betaproteobacteria</taxon>
        <taxon>Burkholderiales</taxon>
        <taxon>Burkholderiaceae</taxon>
        <taxon>Burkholderia</taxon>
        <taxon>Burkholderia cepacia complex</taxon>
    </lineage>
</organism>
<protein>
    <submittedName>
        <fullName evidence="2">Uncharacterized protein</fullName>
    </submittedName>
</protein>
<evidence type="ECO:0000313" key="3">
    <source>
        <dbReference type="Proteomes" id="UP000065521"/>
    </source>
</evidence>
<reference evidence="2 3" key="1">
    <citation type="submission" date="2015-11" db="EMBL/GenBank/DDBJ databases">
        <title>Expanding the genomic diversity of Burkholderia species for the development of highly accurate diagnostics.</title>
        <authorList>
            <person name="Sahl J."/>
            <person name="Keim P."/>
            <person name="Wagner D."/>
        </authorList>
    </citation>
    <scope>NUCLEOTIDE SEQUENCE [LARGE SCALE GENOMIC DNA]</scope>
    <source>
        <strain evidence="2 3">RF32-BP4</strain>
    </source>
</reference>
<feature type="compositionally biased region" description="Polar residues" evidence="1">
    <location>
        <begin position="16"/>
        <end position="28"/>
    </location>
</feature>
<evidence type="ECO:0000256" key="1">
    <source>
        <dbReference type="SAM" id="MobiDB-lite"/>
    </source>
</evidence>
<dbReference type="AlphaFoldDB" id="A0A102KUU1"/>
<accession>A0A102KUU1</accession>
<evidence type="ECO:0000313" key="2">
    <source>
        <dbReference type="EMBL" id="KUZ81895.1"/>
    </source>
</evidence>
<name>A0A102KUU1_9BURK</name>
<proteinExistence type="predicted"/>
<gene>
    <name evidence="2" type="ORF">WI38_31210</name>
</gene>
<sequence>MSTILNVTHATHPAQDATTGQETSGKDNGSITQYVTFIQYDEPPLKVDEYTLTISQTTNTAAPNSFSTSRNFAVSGERFSFQSGEIDSVYPPDLANGEFDGSLGSVVFNRRTLPWERYLDTSNPELPWLAVLLFDADHQPVTRQATASDLIPLGQKITVLGNDELTGTGKMPADTFSCPGMNPLGYGETPDESCTVIDVDLTIFNQIAPSKNDMSYLAHIRKVDTIDTVRNESEESIFSVVLGNRIPKVDQPAYACLVSLENMGPYLPGDDGKPAAFPDGIKTVRLICYRSWRFTANAMDQNFRQLLENLNGSVVDGKQFTTIQFPATLNPPSDAQVKEALDAQALGELDAATAQVLALNAFGQGYVPMNEQMRHANTSVSWYRGPCVPFSMIEEPFDSTSSSDAANRYNPLTGLFDVSYGAAWQLGQLMGLQNKNYANALFNWKKAVNGAIAVQAEQEILQQALGAEFDAGQPPVFADLMRARTRASNTTPALPDIVTTFLGRLRLLVGVPFNYLVPNEQMLPLESLRFFYLDLNWIDHLVDGAFSIGRTCSNQQRTDAKLFGHVRGAARSAMFTRRRRRTAQVYAANSGGQYTGFLLRSQVVAGWPNLQVNGYSVPDDISSEIGALRMDRISADCIVCIFDGVVSQVAIHEPPEQLHCGIELDADGIPFSTTLRAVTGSRPGEQFLVDPKGGPPLAAIPMRADDQTLRVSDSAKSILNKLNEDFAQDIKDFTSAEFALEMIKGVVKVNFNQNQA</sequence>